<protein>
    <submittedName>
        <fullName evidence="1">Uncharacterized protein</fullName>
    </submittedName>
</protein>
<evidence type="ECO:0000313" key="1">
    <source>
        <dbReference type="EMBL" id="OEL37373.1"/>
    </source>
</evidence>
<comment type="caution">
    <text evidence="1">The sequence shown here is derived from an EMBL/GenBank/DDBJ whole genome shotgun (WGS) entry which is preliminary data.</text>
</comment>
<name>A0A1E5WJ21_9POAL</name>
<gene>
    <name evidence="1" type="ORF">BAE44_0001622</name>
</gene>
<evidence type="ECO:0000313" key="2">
    <source>
        <dbReference type="Proteomes" id="UP000095767"/>
    </source>
</evidence>
<sequence>VRDVESSREICWQREIQHVAVCGNKCACPVRVDNALEGNKPAETSDGEWKVMEWKAVSTIRLCLSDEVKYSVIKENSPKKLWKSFEELYMAKSLTNR</sequence>
<organism evidence="1 2">
    <name type="scientific">Dichanthelium oligosanthes</name>
    <dbReference type="NCBI Taxonomy" id="888268"/>
    <lineage>
        <taxon>Eukaryota</taxon>
        <taxon>Viridiplantae</taxon>
        <taxon>Streptophyta</taxon>
        <taxon>Embryophyta</taxon>
        <taxon>Tracheophyta</taxon>
        <taxon>Spermatophyta</taxon>
        <taxon>Magnoliopsida</taxon>
        <taxon>Liliopsida</taxon>
        <taxon>Poales</taxon>
        <taxon>Poaceae</taxon>
        <taxon>PACMAD clade</taxon>
        <taxon>Panicoideae</taxon>
        <taxon>Panicodae</taxon>
        <taxon>Paniceae</taxon>
        <taxon>Dichantheliinae</taxon>
        <taxon>Dichanthelium</taxon>
    </lineage>
</organism>
<dbReference type="AlphaFoldDB" id="A0A1E5WJ21"/>
<feature type="non-terminal residue" evidence="1">
    <location>
        <position position="97"/>
    </location>
</feature>
<proteinExistence type="predicted"/>
<dbReference type="OrthoDB" id="418757at2759"/>
<dbReference type="Proteomes" id="UP000095767">
    <property type="component" value="Unassembled WGS sequence"/>
</dbReference>
<accession>A0A1E5WJ21</accession>
<keyword evidence="2" id="KW-1185">Reference proteome</keyword>
<feature type="non-terminal residue" evidence="1">
    <location>
        <position position="1"/>
    </location>
</feature>
<dbReference type="STRING" id="888268.A0A1E5WJ21"/>
<dbReference type="EMBL" id="LWDX02005829">
    <property type="protein sequence ID" value="OEL37373.1"/>
    <property type="molecule type" value="Genomic_DNA"/>
</dbReference>
<reference evidence="1 2" key="1">
    <citation type="submission" date="2016-09" db="EMBL/GenBank/DDBJ databases">
        <title>The draft genome of Dichanthelium oligosanthes: A C3 panicoid grass species.</title>
        <authorList>
            <person name="Studer A.J."/>
            <person name="Schnable J.C."/>
            <person name="Brutnell T.P."/>
        </authorList>
    </citation>
    <scope>NUCLEOTIDE SEQUENCE [LARGE SCALE GENOMIC DNA]</scope>
    <source>
        <strain evidence="2">cv. Kellogg 1175</strain>
        <tissue evidence="1">Leaf</tissue>
    </source>
</reference>